<dbReference type="GO" id="GO:0045892">
    <property type="term" value="P:negative regulation of DNA-templated transcription"/>
    <property type="evidence" value="ECO:0007669"/>
    <property type="project" value="UniProtKB-UniRule"/>
</dbReference>
<keyword evidence="2 5" id="KW-0805">Transcription regulation</keyword>
<dbReference type="InterPro" id="IPR029016">
    <property type="entry name" value="GAF-like_dom_sf"/>
</dbReference>
<evidence type="ECO:0000256" key="4">
    <source>
        <dbReference type="ARBA" id="ARBA00023163"/>
    </source>
</evidence>
<evidence type="ECO:0000259" key="6">
    <source>
        <dbReference type="Pfam" id="PF01628"/>
    </source>
</evidence>
<accession>A0A3N1Y480</accession>
<evidence type="ECO:0000259" key="7">
    <source>
        <dbReference type="Pfam" id="PF03444"/>
    </source>
</evidence>
<keyword evidence="1 5" id="KW-0678">Repressor</keyword>
<dbReference type="Pfam" id="PF03444">
    <property type="entry name" value="WHD_HrcA"/>
    <property type="match status" value="1"/>
</dbReference>
<dbReference type="InterPro" id="IPR005104">
    <property type="entry name" value="WHTH_HrcA_DNA-bd"/>
</dbReference>
<dbReference type="OrthoDB" id="9783139at2"/>
<comment type="function">
    <text evidence="5">Negative regulator of class I heat shock genes (grpE-dnaK-dnaJ and groELS operons). Prevents heat-shock induction of these operons.</text>
</comment>
<comment type="similarity">
    <text evidence="5">Belongs to the HrcA family.</text>
</comment>
<evidence type="ECO:0000313" key="9">
    <source>
        <dbReference type="Proteomes" id="UP000276634"/>
    </source>
</evidence>
<dbReference type="PANTHER" id="PTHR34824:SF1">
    <property type="entry name" value="HEAT-INDUCIBLE TRANSCRIPTION REPRESSOR HRCA"/>
    <property type="match status" value="1"/>
</dbReference>
<comment type="caution">
    <text evidence="8">The sequence shown here is derived from an EMBL/GenBank/DDBJ whole genome shotgun (WGS) entry which is preliminary data.</text>
</comment>
<dbReference type="InterPro" id="IPR021153">
    <property type="entry name" value="HrcA_C"/>
</dbReference>
<dbReference type="Pfam" id="PF01628">
    <property type="entry name" value="HrcA"/>
    <property type="match status" value="1"/>
</dbReference>
<dbReference type="EMBL" id="RJVI01000002">
    <property type="protein sequence ID" value="ROR32077.1"/>
    <property type="molecule type" value="Genomic_DNA"/>
</dbReference>
<feature type="domain" description="Winged helix-turn-helix transcription repressor HrcA DNA-binding" evidence="7">
    <location>
        <begin position="13"/>
        <end position="84"/>
    </location>
</feature>
<dbReference type="Gene3D" id="3.30.450.40">
    <property type="match status" value="1"/>
</dbReference>
<dbReference type="GO" id="GO:0003677">
    <property type="term" value="F:DNA binding"/>
    <property type="evidence" value="ECO:0007669"/>
    <property type="project" value="InterPro"/>
</dbReference>
<dbReference type="SUPFAM" id="SSF55781">
    <property type="entry name" value="GAF domain-like"/>
    <property type="match status" value="1"/>
</dbReference>
<evidence type="ECO:0000256" key="3">
    <source>
        <dbReference type="ARBA" id="ARBA00023016"/>
    </source>
</evidence>
<keyword evidence="3 5" id="KW-0346">Stress response</keyword>
<dbReference type="InterPro" id="IPR036390">
    <property type="entry name" value="WH_DNA-bd_sf"/>
</dbReference>
<dbReference type="HAMAP" id="MF_00081">
    <property type="entry name" value="HrcA"/>
    <property type="match status" value="1"/>
</dbReference>
<keyword evidence="9" id="KW-1185">Reference proteome</keyword>
<dbReference type="InterPro" id="IPR002571">
    <property type="entry name" value="HrcA"/>
</dbReference>
<proteinExistence type="inferred from homology"/>
<dbReference type="Gene3D" id="3.30.390.60">
    <property type="entry name" value="Heat-inducible transcription repressor hrca homolog, domain 3"/>
    <property type="match status" value="1"/>
</dbReference>
<gene>
    <name evidence="5" type="primary">hrcA</name>
    <name evidence="8" type="ORF">EDC57_1266</name>
</gene>
<evidence type="ECO:0000256" key="2">
    <source>
        <dbReference type="ARBA" id="ARBA00023015"/>
    </source>
</evidence>
<organism evidence="8 9">
    <name type="scientific">Inmirania thermothiophila</name>
    <dbReference type="NCBI Taxonomy" id="1750597"/>
    <lineage>
        <taxon>Bacteria</taxon>
        <taxon>Pseudomonadati</taxon>
        <taxon>Pseudomonadota</taxon>
        <taxon>Gammaproteobacteria</taxon>
        <taxon>Chromatiales</taxon>
        <taxon>Ectothiorhodospiraceae</taxon>
        <taxon>Inmirania</taxon>
    </lineage>
</organism>
<protein>
    <recommendedName>
        <fullName evidence="5">Heat-inducible transcription repressor HrcA</fullName>
    </recommendedName>
</protein>
<reference evidence="8 9" key="1">
    <citation type="submission" date="2018-11" db="EMBL/GenBank/DDBJ databases">
        <title>Genomic Encyclopedia of Type Strains, Phase IV (KMG-IV): sequencing the most valuable type-strain genomes for metagenomic binning, comparative biology and taxonomic classification.</title>
        <authorList>
            <person name="Goeker M."/>
        </authorList>
    </citation>
    <scope>NUCLEOTIDE SEQUENCE [LARGE SCALE GENOMIC DNA]</scope>
    <source>
        <strain evidence="8 9">DSM 100275</strain>
    </source>
</reference>
<dbReference type="InterPro" id="IPR036388">
    <property type="entry name" value="WH-like_DNA-bd_sf"/>
</dbReference>
<dbReference type="AlphaFoldDB" id="A0A3N1Y480"/>
<dbReference type="Proteomes" id="UP000276634">
    <property type="component" value="Unassembled WGS sequence"/>
</dbReference>
<evidence type="ECO:0000256" key="1">
    <source>
        <dbReference type="ARBA" id="ARBA00022491"/>
    </source>
</evidence>
<feature type="domain" description="Heat-inducible transcription repressor HrcA C-terminal" evidence="6">
    <location>
        <begin position="114"/>
        <end position="334"/>
    </location>
</feature>
<dbReference type="PIRSF" id="PIRSF005485">
    <property type="entry name" value="HrcA"/>
    <property type="match status" value="1"/>
</dbReference>
<dbReference type="PANTHER" id="PTHR34824">
    <property type="entry name" value="HEAT-INDUCIBLE TRANSCRIPTION REPRESSOR HRCA"/>
    <property type="match status" value="1"/>
</dbReference>
<evidence type="ECO:0000313" key="8">
    <source>
        <dbReference type="EMBL" id="ROR32077.1"/>
    </source>
</evidence>
<name>A0A3N1Y480_9GAMM</name>
<evidence type="ECO:0000256" key="5">
    <source>
        <dbReference type="HAMAP-Rule" id="MF_00081"/>
    </source>
</evidence>
<keyword evidence="4 5" id="KW-0804">Transcription</keyword>
<dbReference type="InterPro" id="IPR023120">
    <property type="entry name" value="WHTH_transcript_rep_HrcA_IDD"/>
</dbReference>
<sequence>MTGVQERDRLPVLSERAQRLLKVLVERYIRDGHPVGSRTLARDAGLEISPATVRNVMADLEELGLVTSPHTSAGRVPTVKGYRFFVDALLTMRPPGEEEVERLRAGLDQEAEPEELVAAASSLLSEITRMAGVVTLPRRERFVLREVEFLPLSGNRVLVVMVSTEGEVQNRIIHTQRVYDRRELERAARYLTHNYAGRELAEVRERLVAEMREVRAAVDRAMGAIVEVADKALVPERREDYVLRGETQLMGFAELGSLERLRRLFEAFNEKSDLLHLLDQCLHARGVQIFIGEESGFEVLDQCSVVTAPYSVDGRRVGVLGVIGPTRMAYQRVIPLVDVTARLLSAALNQRH</sequence>
<dbReference type="Gene3D" id="1.10.10.10">
    <property type="entry name" value="Winged helix-like DNA-binding domain superfamily/Winged helix DNA-binding domain"/>
    <property type="match status" value="1"/>
</dbReference>
<dbReference type="NCBIfam" id="TIGR00331">
    <property type="entry name" value="hrcA"/>
    <property type="match status" value="1"/>
</dbReference>
<dbReference type="SUPFAM" id="SSF46785">
    <property type="entry name" value="Winged helix' DNA-binding domain"/>
    <property type="match status" value="1"/>
</dbReference>